<evidence type="ECO:0000313" key="3">
    <source>
        <dbReference type="EMBL" id="KAG2236295.1"/>
    </source>
</evidence>
<protein>
    <submittedName>
        <fullName evidence="3">Uncharacterized protein</fullName>
    </submittedName>
</protein>
<comment type="caution">
    <text evidence="3">The sequence shown here is derived from an EMBL/GenBank/DDBJ whole genome shotgun (WGS) entry which is preliminary data.</text>
</comment>
<name>A0A8H7SXK8_9FUNG</name>
<sequence length="424" mass="48470">MPIRKRSPYGPFVERVLLPSVRIAALLLAVLAIGFGSWLETNDNASSCSFKSSMSLHQVFLYRNISSNLTTPDSVSFGLWKHCYMYALNCSSTIFSCIAFFIGLWANRRGKYIYRKIVVGLLLATSILIAYGFGSTYDQYFRMIKQTSLILLFIGLIFWFIASSFFSIPIPEEEPRKHWSFQKDNPIRKKKNQSSSEQTVWRDVTMLDDNDHDELWPQKPDNSYDPYNNPAPPPKYRGNNNPHLRQQQKNVRSFHEQQQRSIGPNEKVSLTPTPPPVDTTTTTTRGNNNNKSRVTSNKNHHHQKRKESNDSALTFGGHSKSKRSHKPLSELEPTYKNTPTSISPHPFQYPPTTATTNDSKNSFCMTPYYEEQSPDSTYFQQQNLVPILSMPPVVEHPLNKKVVKDKRIQSYLQTQTPTASTSST</sequence>
<feature type="compositionally biased region" description="Polar residues" evidence="1">
    <location>
        <begin position="238"/>
        <end position="251"/>
    </location>
</feature>
<feature type="transmembrane region" description="Helical" evidence="2">
    <location>
        <begin position="117"/>
        <end position="137"/>
    </location>
</feature>
<feature type="transmembrane region" description="Helical" evidence="2">
    <location>
        <begin position="21"/>
        <end position="39"/>
    </location>
</feature>
<gene>
    <name evidence="3" type="ORF">INT48_001358</name>
</gene>
<dbReference type="Proteomes" id="UP000613177">
    <property type="component" value="Unassembled WGS sequence"/>
</dbReference>
<accession>A0A8H7SXK8</accession>
<reference evidence="3" key="1">
    <citation type="submission" date="2021-01" db="EMBL/GenBank/DDBJ databases">
        <title>Metabolic potential, ecology and presence of endohyphal bacteria is reflected in genomic diversity of Mucoromycotina.</title>
        <authorList>
            <person name="Muszewska A."/>
            <person name="Okrasinska A."/>
            <person name="Steczkiewicz K."/>
            <person name="Drgas O."/>
            <person name="Orlowska M."/>
            <person name="Perlinska-Lenart U."/>
            <person name="Aleksandrzak-Piekarczyk T."/>
            <person name="Szatraj K."/>
            <person name="Zielenkiewicz U."/>
            <person name="Pilsyk S."/>
            <person name="Malc E."/>
            <person name="Mieczkowski P."/>
            <person name="Kruszewska J.S."/>
            <person name="Biernat P."/>
            <person name="Pawlowska J."/>
        </authorList>
    </citation>
    <scope>NUCLEOTIDE SEQUENCE</scope>
    <source>
        <strain evidence="3">WA0000018081</strain>
    </source>
</reference>
<proteinExistence type="predicted"/>
<evidence type="ECO:0000256" key="1">
    <source>
        <dbReference type="SAM" id="MobiDB-lite"/>
    </source>
</evidence>
<evidence type="ECO:0000256" key="2">
    <source>
        <dbReference type="SAM" id="Phobius"/>
    </source>
</evidence>
<feature type="transmembrane region" description="Helical" evidence="2">
    <location>
        <begin position="84"/>
        <end position="105"/>
    </location>
</feature>
<keyword evidence="2" id="KW-1133">Transmembrane helix</keyword>
<feature type="transmembrane region" description="Helical" evidence="2">
    <location>
        <begin position="149"/>
        <end position="168"/>
    </location>
</feature>
<keyword evidence="4" id="KW-1185">Reference proteome</keyword>
<keyword evidence="2" id="KW-0472">Membrane</keyword>
<keyword evidence="2" id="KW-0812">Transmembrane</keyword>
<feature type="compositionally biased region" description="Polar residues" evidence="1">
    <location>
        <begin position="285"/>
        <end position="297"/>
    </location>
</feature>
<dbReference type="AlphaFoldDB" id="A0A8H7SXK8"/>
<evidence type="ECO:0000313" key="4">
    <source>
        <dbReference type="Proteomes" id="UP000613177"/>
    </source>
</evidence>
<feature type="region of interest" description="Disordered" evidence="1">
    <location>
        <begin position="179"/>
        <end position="348"/>
    </location>
</feature>
<organism evidence="3 4">
    <name type="scientific">Thamnidium elegans</name>
    <dbReference type="NCBI Taxonomy" id="101142"/>
    <lineage>
        <taxon>Eukaryota</taxon>
        <taxon>Fungi</taxon>
        <taxon>Fungi incertae sedis</taxon>
        <taxon>Mucoromycota</taxon>
        <taxon>Mucoromycotina</taxon>
        <taxon>Mucoromycetes</taxon>
        <taxon>Mucorales</taxon>
        <taxon>Mucorineae</taxon>
        <taxon>Mucoraceae</taxon>
        <taxon>Thamnidium</taxon>
    </lineage>
</organism>
<dbReference type="EMBL" id="JAEPRE010000019">
    <property type="protein sequence ID" value="KAG2236295.1"/>
    <property type="molecule type" value="Genomic_DNA"/>
</dbReference>